<dbReference type="GO" id="GO:0022857">
    <property type="term" value="F:transmembrane transporter activity"/>
    <property type="evidence" value="ECO:0007669"/>
    <property type="project" value="InterPro"/>
</dbReference>
<dbReference type="PANTHER" id="PTHR11795:SF445">
    <property type="entry name" value="AMINO ACID ABC TRANSPORTER PERMEASE PROTEIN"/>
    <property type="match status" value="1"/>
</dbReference>
<dbReference type="Pfam" id="PF02653">
    <property type="entry name" value="BPD_transp_2"/>
    <property type="match status" value="1"/>
</dbReference>
<keyword evidence="4 9" id="KW-0812">Transmembrane</keyword>
<feature type="transmembrane region" description="Helical" evidence="9">
    <location>
        <begin position="188"/>
        <end position="214"/>
    </location>
</feature>
<keyword evidence="3" id="KW-1003">Cell membrane</keyword>
<dbReference type="RefSeq" id="WP_062074822.1">
    <property type="nucleotide sequence ID" value="NZ_BBRC01000004.1"/>
</dbReference>
<evidence type="ECO:0000313" key="11">
    <source>
        <dbReference type="Proteomes" id="UP000547973"/>
    </source>
</evidence>
<gene>
    <name evidence="10" type="ORF">BKA03_000310</name>
</gene>
<reference evidence="10 11" key="1">
    <citation type="submission" date="2020-07" db="EMBL/GenBank/DDBJ databases">
        <title>Sequencing the genomes of 1000 actinobacteria strains.</title>
        <authorList>
            <person name="Klenk H.-P."/>
        </authorList>
    </citation>
    <scope>NUCLEOTIDE SEQUENCE [LARGE SCALE GENOMIC DNA]</scope>
    <source>
        <strain evidence="10 11">DSM 19970</strain>
    </source>
</reference>
<evidence type="ECO:0000256" key="2">
    <source>
        <dbReference type="ARBA" id="ARBA00022448"/>
    </source>
</evidence>
<keyword evidence="2" id="KW-0813">Transport</keyword>
<evidence type="ECO:0000256" key="5">
    <source>
        <dbReference type="ARBA" id="ARBA00022970"/>
    </source>
</evidence>
<dbReference type="GO" id="GO:0006865">
    <property type="term" value="P:amino acid transport"/>
    <property type="evidence" value="ECO:0007669"/>
    <property type="project" value="UniProtKB-KW"/>
</dbReference>
<organism evidence="10 11">
    <name type="scientific">Demequina lutea</name>
    <dbReference type="NCBI Taxonomy" id="431489"/>
    <lineage>
        <taxon>Bacteria</taxon>
        <taxon>Bacillati</taxon>
        <taxon>Actinomycetota</taxon>
        <taxon>Actinomycetes</taxon>
        <taxon>Micrococcales</taxon>
        <taxon>Demequinaceae</taxon>
        <taxon>Demequina</taxon>
    </lineage>
</organism>
<keyword evidence="5" id="KW-0029">Amino-acid transport</keyword>
<proteinExistence type="inferred from homology"/>
<feature type="transmembrane region" description="Helical" evidence="9">
    <location>
        <begin position="226"/>
        <end position="248"/>
    </location>
</feature>
<protein>
    <submittedName>
        <fullName evidence="10">Branched-chain amino acid transport system permease protein</fullName>
    </submittedName>
</protein>
<dbReference type="InterPro" id="IPR001851">
    <property type="entry name" value="ABC_transp_permease"/>
</dbReference>
<name>A0A7Y9Z7S4_9MICO</name>
<keyword evidence="7 9" id="KW-0472">Membrane</keyword>
<evidence type="ECO:0000256" key="4">
    <source>
        <dbReference type="ARBA" id="ARBA00022692"/>
    </source>
</evidence>
<evidence type="ECO:0000256" key="8">
    <source>
        <dbReference type="ARBA" id="ARBA00037998"/>
    </source>
</evidence>
<keyword evidence="6 9" id="KW-1133">Transmembrane helix</keyword>
<comment type="caution">
    <text evidence="10">The sequence shown here is derived from an EMBL/GenBank/DDBJ whole genome shotgun (WGS) entry which is preliminary data.</text>
</comment>
<dbReference type="PANTHER" id="PTHR11795">
    <property type="entry name" value="BRANCHED-CHAIN AMINO ACID TRANSPORT SYSTEM PERMEASE PROTEIN LIVH"/>
    <property type="match status" value="1"/>
</dbReference>
<dbReference type="OrthoDB" id="9807115at2"/>
<accession>A0A7Y9Z7S4</accession>
<dbReference type="EMBL" id="JACBZO010000001">
    <property type="protein sequence ID" value="NYI40191.1"/>
    <property type="molecule type" value="Genomic_DNA"/>
</dbReference>
<evidence type="ECO:0000256" key="1">
    <source>
        <dbReference type="ARBA" id="ARBA00004651"/>
    </source>
</evidence>
<evidence type="ECO:0000256" key="3">
    <source>
        <dbReference type="ARBA" id="ARBA00022475"/>
    </source>
</evidence>
<feature type="transmembrane region" description="Helical" evidence="9">
    <location>
        <begin position="140"/>
        <end position="160"/>
    </location>
</feature>
<comment type="subcellular location">
    <subcellularLocation>
        <location evidence="1">Cell membrane</location>
        <topology evidence="1">Multi-pass membrane protein</topology>
    </subcellularLocation>
</comment>
<evidence type="ECO:0000256" key="6">
    <source>
        <dbReference type="ARBA" id="ARBA00022989"/>
    </source>
</evidence>
<feature type="transmembrane region" description="Helical" evidence="9">
    <location>
        <begin position="254"/>
        <end position="278"/>
    </location>
</feature>
<dbReference type="Proteomes" id="UP000547973">
    <property type="component" value="Unassembled WGS sequence"/>
</dbReference>
<feature type="transmembrane region" description="Helical" evidence="9">
    <location>
        <begin position="95"/>
        <end position="119"/>
    </location>
</feature>
<dbReference type="AlphaFoldDB" id="A0A7Y9Z7S4"/>
<sequence length="292" mass="30768">MHSLIQALILGILTSGVYALMASGQTLIFGIMKVINLAQGALVVLSAYLSYSLLTNWGIDPFLSIVITTPVLFGLGVAIQWTLLRPLHRDDAAELSLLVTFAVALGLEGLLSATYSTTYRSIQPGYENFSWTVLGYQVNAVRLFAFVLSLVMLAALYFLLQRTKFGRAVRATVQNPMAAQLLGVNSRVVAALGFGLGAATAAAAGAVFGIITPFNSGSHYDLISRLLTIVVLGGLGSIGGSIIAALVMGTGTALVSALASPIWSDFTFFVVLLLVLLLRPRGLFGAKTRGAL</sequence>
<evidence type="ECO:0000256" key="7">
    <source>
        <dbReference type="ARBA" id="ARBA00023136"/>
    </source>
</evidence>
<evidence type="ECO:0000313" key="10">
    <source>
        <dbReference type="EMBL" id="NYI40191.1"/>
    </source>
</evidence>
<keyword evidence="11" id="KW-1185">Reference proteome</keyword>
<evidence type="ECO:0000256" key="9">
    <source>
        <dbReference type="SAM" id="Phobius"/>
    </source>
</evidence>
<dbReference type="CDD" id="cd06582">
    <property type="entry name" value="TM_PBP1_LivH_like"/>
    <property type="match status" value="1"/>
</dbReference>
<dbReference type="InterPro" id="IPR052157">
    <property type="entry name" value="BCAA_transport_permease"/>
</dbReference>
<comment type="similarity">
    <text evidence="8">Belongs to the binding-protein-dependent transport system permease family. LivHM subfamily.</text>
</comment>
<feature type="transmembrane region" description="Helical" evidence="9">
    <location>
        <begin position="62"/>
        <end position="83"/>
    </location>
</feature>
<dbReference type="GO" id="GO:0005886">
    <property type="term" value="C:plasma membrane"/>
    <property type="evidence" value="ECO:0007669"/>
    <property type="project" value="UniProtKB-SubCell"/>
</dbReference>